<dbReference type="RefSeq" id="WP_024127939.1">
    <property type="nucleotide sequence ID" value="NC_023316.1"/>
</dbReference>
<dbReference type="EMBL" id="KF501372">
    <property type="protein sequence ID" value="AHF46213.1"/>
    <property type="molecule type" value="Genomic_DNA"/>
</dbReference>
<name>W0FTL6_9ACTN</name>
<organism evidence="1">
    <name type="scientific">Streptomyces sp. 14R-10</name>
    <dbReference type="NCBI Taxonomy" id="1442159"/>
    <lineage>
        <taxon>Bacteria</taxon>
        <taxon>Bacillati</taxon>
        <taxon>Actinomycetota</taxon>
        <taxon>Actinomycetes</taxon>
        <taxon>Kitasatosporales</taxon>
        <taxon>Streptomycetaceae</taxon>
        <taxon>Streptomyces</taxon>
    </lineage>
</organism>
<gene>
    <name evidence="1" type="ORF">pZL1.48c</name>
</gene>
<dbReference type="InterPro" id="IPR045677">
    <property type="entry name" value="DUF6197"/>
</dbReference>
<dbReference type="Pfam" id="PF19698">
    <property type="entry name" value="DUF6197"/>
    <property type="match status" value="1"/>
</dbReference>
<evidence type="ECO:0000313" key="1">
    <source>
        <dbReference type="EMBL" id="AHF46213.1"/>
    </source>
</evidence>
<proteinExistence type="predicted"/>
<geneLocation type="plasmid" evidence="1">
    <name>pZL1</name>
</geneLocation>
<dbReference type="AlphaFoldDB" id="W0FTL6"/>
<accession>W0FTL6</accession>
<sequence>MPGIRYAPDSPLIPTTPGALLEWAAAHIERVGIYQSRTHLFSGPGRLTTKRCSVGGALDIAAGRDRMDSSPTYDENAVAAPLEEAYRVLANHLNGAPVHAGDDVDPGNLHRVIVHQWTLARGRTAQEAAAALREAAELADAAHRLF</sequence>
<keyword evidence="1" id="KW-0614">Plasmid</keyword>
<protein>
    <submittedName>
        <fullName evidence="1">Uncharacterized protein</fullName>
    </submittedName>
</protein>
<reference evidence="1" key="1">
    <citation type="submission" date="2013-08" db="EMBL/GenBank/DDBJ databases">
        <title>Two distinct conjugal transfer systems on Streptomyces plasmid pZL1.</title>
        <authorList>
            <person name="Zhao L."/>
            <person name="Zhong L."/>
            <person name="Qin Z."/>
        </authorList>
    </citation>
    <scope>NUCLEOTIDE SEQUENCE</scope>
    <source>
        <strain evidence="1">14R-10</strain>
        <plasmid evidence="1">pZL1</plasmid>
    </source>
</reference>